<keyword evidence="17" id="KW-1185">Reference proteome</keyword>
<dbReference type="Pfam" id="PF17653">
    <property type="entry name" value="DUF5522"/>
    <property type="match status" value="1"/>
</dbReference>
<evidence type="ECO:0000256" key="6">
    <source>
        <dbReference type="ARBA" id="ARBA00022741"/>
    </source>
</evidence>
<dbReference type="SUPFAM" id="SSF89028">
    <property type="entry name" value="Cobalamin adenosyltransferase-like"/>
    <property type="match status" value="1"/>
</dbReference>
<dbReference type="FunFam" id="1.20.1200.10:FF:000001">
    <property type="entry name" value="Cob(I)yrinic acid a,c-diamide adenosyltransferase"/>
    <property type="match status" value="1"/>
</dbReference>
<feature type="region of interest" description="Disordered" evidence="14">
    <location>
        <begin position="253"/>
        <end position="272"/>
    </location>
</feature>
<sequence length="784" mass="84683">MGTAFPIKEEHTAPIIDIEEIHRQAILDKQSTYIDPATGFTVFTELAHLKRGKCCGNQCRHCPYGWSNVRNDINGGFGDASANNNAKAISGDSKRTGMLVKRILDGTYYENDVCSLDSSSRETPHTTESTNGAQMHVVDSTSKGQGKGGSAGGTFTTKNVPYTRTGDRGTAQLFTGERRNKDDIIFEALGTVDELCSIVGVVYAELTVSNGKLRTGNEVADDGSQTSAVIYGDLPEQLLDIMSRLFDVGSIIARPTPQTPNHTESKSRNNEFNSHHTALLEEWIDTMTDKLPELTSFIIPTGSPASSQLHVARTVCRRAERRMVPLVQDVNTLDPSALAYVNRLSDYLFTAARFVNYCDDREEVQYRKADRRPLDGGKAGNGVNAGTSSSSQHQDHDDYPDEFAKFDGIETLGYRVLGVQPNSPASVAGLVSFLDFLVGCNGQMLLGSGEGLQEGEEYDDIDFPELLKENTGKELELLVHNIKSNSQRLITITPSSSWGGAGLLGVTIRLDDYGGADERLIRVLSVEHNSPAAIAGLVPMKDYLLGTTSTSFDSDEILADVLMVHADRIVELYVYNSESDIVRVVTLMPTLSWGGRGYLGAEVGTGYLHRFPKSCRGTDGVSIERRIRMGIRPTEAVSLLAKAEDGGGDSSSASQAADGEGEMVDLTALTDTLSGQAMCFAEQMEMEPEPSNHSIQSEQEQSQPSTKEVNNTHTDHSTSKPATLPPPNEASALFDGPPPENGVVFTPDKPAGNGTVSSTSKLPIPPPPYATIHASPYASQIRSS</sequence>
<dbReference type="AlphaFoldDB" id="A0ABD3MM16"/>
<keyword evidence="9" id="KW-0472">Membrane</keyword>
<evidence type="ECO:0000256" key="9">
    <source>
        <dbReference type="ARBA" id="ARBA00023136"/>
    </source>
</evidence>
<dbReference type="GO" id="GO:0005524">
    <property type="term" value="F:ATP binding"/>
    <property type="evidence" value="ECO:0007669"/>
    <property type="project" value="UniProtKB-KW"/>
</dbReference>
<organism evidence="16 17">
    <name type="scientific">Discostella pseudostelligera</name>
    <dbReference type="NCBI Taxonomy" id="259834"/>
    <lineage>
        <taxon>Eukaryota</taxon>
        <taxon>Sar</taxon>
        <taxon>Stramenopiles</taxon>
        <taxon>Ochrophyta</taxon>
        <taxon>Bacillariophyta</taxon>
        <taxon>Coscinodiscophyceae</taxon>
        <taxon>Thalassiosirophycidae</taxon>
        <taxon>Stephanodiscales</taxon>
        <taxon>Stephanodiscaceae</taxon>
        <taxon>Discostella</taxon>
    </lineage>
</organism>
<evidence type="ECO:0000256" key="2">
    <source>
        <dbReference type="ARBA" id="ARBA00007487"/>
    </source>
</evidence>
<proteinExistence type="inferred from homology"/>
<evidence type="ECO:0000259" key="15">
    <source>
        <dbReference type="PROSITE" id="PS51865"/>
    </source>
</evidence>
<feature type="region of interest" description="Disordered" evidence="14">
    <location>
        <begin position="116"/>
        <end position="168"/>
    </location>
</feature>
<reference evidence="16 17" key="1">
    <citation type="submission" date="2024-10" db="EMBL/GenBank/DDBJ databases">
        <title>Updated reference genomes for cyclostephanoid diatoms.</title>
        <authorList>
            <person name="Roberts W.R."/>
            <person name="Alverson A.J."/>
        </authorList>
    </citation>
    <scope>NUCLEOTIDE SEQUENCE [LARGE SCALE GENOMIC DNA]</scope>
    <source>
        <strain evidence="16 17">AJA232-27</strain>
    </source>
</reference>
<evidence type="ECO:0000256" key="7">
    <source>
        <dbReference type="ARBA" id="ARBA00022840"/>
    </source>
</evidence>
<evidence type="ECO:0000313" key="17">
    <source>
        <dbReference type="Proteomes" id="UP001530293"/>
    </source>
</evidence>
<dbReference type="Proteomes" id="UP001530293">
    <property type="component" value="Unassembled WGS sequence"/>
</dbReference>
<evidence type="ECO:0000256" key="1">
    <source>
        <dbReference type="ARBA" id="ARBA00004394"/>
    </source>
</evidence>
<feature type="domain" description="PDZ GRASP-type" evidence="15">
    <location>
        <begin position="412"/>
        <end position="513"/>
    </location>
</feature>
<dbReference type="SUPFAM" id="SSF50156">
    <property type="entry name" value="PDZ domain-like"/>
    <property type="match status" value="1"/>
</dbReference>
<feature type="region of interest" description="Disordered" evidence="14">
    <location>
        <begin position="642"/>
        <end position="661"/>
    </location>
</feature>
<evidence type="ECO:0000256" key="11">
    <source>
        <dbReference type="ARBA" id="ARBA00056747"/>
    </source>
</evidence>
<evidence type="ECO:0000256" key="5">
    <source>
        <dbReference type="ARBA" id="ARBA00022737"/>
    </source>
</evidence>
<protein>
    <recommendedName>
        <fullName evidence="12">Corrinoid adenosyltransferase MMAB</fullName>
    </recommendedName>
    <alternativeName>
        <fullName evidence="13">ATP:co(I)rrinoid adenosyltransferase MMAB</fullName>
    </alternativeName>
</protein>
<comment type="similarity">
    <text evidence="2">Belongs to the Cob(I)alamin adenosyltransferase family.</text>
</comment>
<dbReference type="GO" id="GO:0009235">
    <property type="term" value="P:cobalamin metabolic process"/>
    <property type="evidence" value="ECO:0007669"/>
    <property type="project" value="UniProtKB-ARBA"/>
</dbReference>
<feature type="compositionally biased region" description="Low complexity" evidence="14">
    <location>
        <begin position="694"/>
        <end position="705"/>
    </location>
</feature>
<accession>A0ABD3MM16</accession>
<comment type="subunit">
    <text evidence="3">Homotrimer.</text>
</comment>
<dbReference type="Pfam" id="PF01923">
    <property type="entry name" value="Cob_adeno_trans"/>
    <property type="match status" value="1"/>
</dbReference>
<keyword evidence="4" id="KW-0808">Transferase</keyword>
<dbReference type="InterPro" id="IPR007583">
    <property type="entry name" value="GRASP55_65"/>
</dbReference>
<dbReference type="InterPro" id="IPR036034">
    <property type="entry name" value="PDZ_sf"/>
</dbReference>
<dbReference type="InterPro" id="IPR024958">
    <property type="entry name" value="GRASP_PDZ"/>
</dbReference>
<feature type="region of interest" description="Disordered" evidence="14">
    <location>
        <begin position="368"/>
        <end position="400"/>
    </location>
</feature>
<comment type="function">
    <text evidence="11">Converts cob(I)alamin to adenosylcobalamin (adenosylcob(III)alamin), a coenzyme for methylmalonyl-CoA mutase, therefore participates in the final step of the vitamin B12 conversion. Generates adenosylcobalamin (AdoCbl) and directly delivers the cofactor to MUT in a transfer that is stimulated by ATP-binding to MMAB and gated by MMAA.</text>
</comment>
<evidence type="ECO:0000256" key="13">
    <source>
        <dbReference type="ARBA" id="ARBA00075216"/>
    </source>
</evidence>
<evidence type="ECO:0000256" key="8">
    <source>
        <dbReference type="ARBA" id="ARBA00023034"/>
    </source>
</evidence>
<dbReference type="PANTHER" id="PTHR12893">
    <property type="entry name" value="GOLGI REASSEMBLY STACKING PROTEIN GRASP"/>
    <property type="match status" value="1"/>
</dbReference>
<gene>
    <name evidence="16" type="ORF">ACHAWU_003364</name>
</gene>
<dbReference type="GO" id="GO:0008817">
    <property type="term" value="F:corrinoid adenosyltransferase activity"/>
    <property type="evidence" value="ECO:0007669"/>
    <property type="project" value="UniProtKB-ARBA"/>
</dbReference>
<keyword evidence="7" id="KW-0067">ATP-binding</keyword>
<name>A0ABD3MM16_9STRA</name>
<dbReference type="EMBL" id="JALLBG020000110">
    <property type="protein sequence ID" value="KAL3763898.1"/>
    <property type="molecule type" value="Genomic_DNA"/>
</dbReference>
<dbReference type="InterPro" id="IPR036451">
    <property type="entry name" value="CblAdoTrfase-like_sf"/>
</dbReference>
<comment type="caution">
    <text evidence="16">The sequence shown here is derived from an EMBL/GenBank/DDBJ whole genome shotgun (WGS) entry which is preliminary data.</text>
</comment>
<dbReference type="InterPro" id="IPR040807">
    <property type="entry name" value="DUF5522"/>
</dbReference>
<comment type="catalytic activity">
    <reaction evidence="10">
        <text>cob(I)alamin-[corrinoid adenosyltransferase] + ATP = apo-[corrinoid adenosyltransferase] + adenosylcob(III)alamin + triphosphate</text>
        <dbReference type="Rhea" id="RHEA:56796"/>
        <dbReference type="Rhea" id="RHEA-COMP:14743"/>
        <dbReference type="Rhea" id="RHEA-COMP:14744"/>
        <dbReference type="ChEBI" id="CHEBI:18036"/>
        <dbReference type="ChEBI" id="CHEBI:18408"/>
        <dbReference type="ChEBI" id="CHEBI:30616"/>
        <dbReference type="ChEBI" id="CHEBI:60488"/>
        <dbReference type="ChEBI" id="CHEBI:83228"/>
    </reaction>
    <physiologicalReaction direction="left-to-right" evidence="10">
        <dbReference type="Rhea" id="RHEA:56797"/>
    </physiologicalReaction>
</comment>
<evidence type="ECO:0000313" key="16">
    <source>
        <dbReference type="EMBL" id="KAL3763898.1"/>
    </source>
</evidence>
<feature type="domain" description="PDZ GRASP-type" evidence="15">
    <location>
        <begin position="519"/>
        <end position="608"/>
    </location>
</feature>
<keyword evidence="5" id="KW-0677">Repeat</keyword>
<evidence type="ECO:0000256" key="12">
    <source>
        <dbReference type="ARBA" id="ARBA00071654"/>
    </source>
</evidence>
<evidence type="ECO:0000256" key="4">
    <source>
        <dbReference type="ARBA" id="ARBA00022679"/>
    </source>
</evidence>
<keyword evidence="6" id="KW-0547">Nucleotide-binding</keyword>
<evidence type="ECO:0000256" key="3">
    <source>
        <dbReference type="ARBA" id="ARBA00011233"/>
    </source>
</evidence>
<dbReference type="Pfam" id="PF04495">
    <property type="entry name" value="GRASP55_65"/>
    <property type="match status" value="1"/>
</dbReference>
<feature type="region of interest" description="Disordered" evidence="14">
    <location>
        <begin position="685"/>
        <end position="784"/>
    </location>
</feature>
<dbReference type="Gene3D" id="2.30.42.10">
    <property type="match status" value="2"/>
</dbReference>
<evidence type="ECO:0000256" key="14">
    <source>
        <dbReference type="SAM" id="MobiDB-lite"/>
    </source>
</evidence>
<dbReference type="PROSITE" id="PS51865">
    <property type="entry name" value="PDZ_GRASP"/>
    <property type="match status" value="2"/>
</dbReference>
<dbReference type="Gene3D" id="1.20.1200.10">
    <property type="entry name" value="Cobalamin adenosyltransferase-like"/>
    <property type="match status" value="1"/>
</dbReference>
<comment type="subcellular location">
    <subcellularLocation>
        <location evidence="1">Golgi apparatus membrane</location>
    </subcellularLocation>
</comment>
<keyword evidence="8" id="KW-0333">Golgi apparatus</keyword>
<evidence type="ECO:0000256" key="10">
    <source>
        <dbReference type="ARBA" id="ARBA00051988"/>
    </source>
</evidence>
<dbReference type="GO" id="GO:0000139">
    <property type="term" value="C:Golgi membrane"/>
    <property type="evidence" value="ECO:0007669"/>
    <property type="project" value="UniProtKB-SubCell"/>
</dbReference>
<dbReference type="PANTHER" id="PTHR12893:SF0">
    <property type="entry name" value="GRASP65"/>
    <property type="match status" value="1"/>
</dbReference>
<dbReference type="InterPro" id="IPR016030">
    <property type="entry name" value="CblAdoTrfase-like"/>
</dbReference>